<evidence type="ECO:0000313" key="3">
    <source>
        <dbReference type="Proteomes" id="UP000613177"/>
    </source>
</evidence>
<keyword evidence="1" id="KW-0175">Coiled coil</keyword>
<comment type="caution">
    <text evidence="2">The sequence shown here is derived from an EMBL/GenBank/DDBJ whole genome shotgun (WGS) entry which is preliminary data.</text>
</comment>
<evidence type="ECO:0000256" key="1">
    <source>
        <dbReference type="SAM" id="Coils"/>
    </source>
</evidence>
<name>A0A8H7VSG0_9FUNG</name>
<gene>
    <name evidence="2" type="ORF">INT48_008089</name>
</gene>
<accession>A0A8H7VSG0</accession>
<organism evidence="2 3">
    <name type="scientific">Thamnidium elegans</name>
    <dbReference type="NCBI Taxonomy" id="101142"/>
    <lineage>
        <taxon>Eukaryota</taxon>
        <taxon>Fungi</taxon>
        <taxon>Fungi incertae sedis</taxon>
        <taxon>Mucoromycota</taxon>
        <taxon>Mucoromycotina</taxon>
        <taxon>Mucoromycetes</taxon>
        <taxon>Mucorales</taxon>
        <taxon>Mucorineae</taxon>
        <taxon>Mucoraceae</taxon>
        <taxon>Thamnidium</taxon>
    </lineage>
</organism>
<keyword evidence="3" id="KW-1185">Reference proteome</keyword>
<sequence>MTRPQLLFSPLFYRRRIIKDHGRVCRDIGALIPYYEAELKQNQDEIDRLESNMETIRDLAKEEIEKD</sequence>
<dbReference type="Proteomes" id="UP000613177">
    <property type="component" value="Unassembled WGS sequence"/>
</dbReference>
<reference evidence="2" key="1">
    <citation type="submission" date="2021-01" db="EMBL/GenBank/DDBJ databases">
        <title>Metabolic potential, ecology and presence of endohyphal bacteria is reflected in genomic diversity of Mucoromycotina.</title>
        <authorList>
            <person name="Muszewska A."/>
            <person name="Okrasinska A."/>
            <person name="Steczkiewicz K."/>
            <person name="Drgas O."/>
            <person name="Orlowska M."/>
            <person name="Perlinska-Lenart U."/>
            <person name="Aleksandrzak-Piekarczyk T."/>
            <person name="Szatraj K."/>
            <person name="Zielenkiewicz U."/>
            <person name="Pilsyk S."/>
            <person name="Malc E."/>
            <person name="Mieczkowski P."/>
            <person name="Kruszewska J.S."/>
            <person name="Biernat P."/>
            <person name="Pawlowska J."/>
        </authorList>
    </citation>
    <scope>NUCLEOTIDE SEQUENCE</scope>
    <source>
        <strain evidence="2">WA0000018081</strain>
    </source>
</reference>
<evidence type="ECO:0000313" key="2">
    <source>
        <dbReference type="EMBL" id="KAG2229702.1"/>
    </source>
</evidence>
<feature type="coiled-coil region" evidence="1">
    <location>
        <begin position="32"/>
        <end position="66"/>
    </location>
</feature>
<dbReference type="AlphaFoldDB" id="A0A8H7VSG0"/>
<dbReference type="EMBL" id="JAEPRE010000251">
    <property type="protein sequence ID" value="KAG2229702.1"/>
    <property type="molecule type" value="Genomic_DNA"/>
</dbReference>
<protein>
    <submittedName>
        <fullName evidence="2">Uncharacterized protein</fullName>
    </submittedName>
</protein>
<proteinExistence type="predicted"/>